<gene>
    <name evidence="6" type="ORF">CFOL_v3_04756</name>
</gene>
<dbReference type="OrthoDB" id="910810at2759"/>
<dbReference type="PROSITE" id="PS51005">
    <property type="entry name" value="NAC"/>
    <property type="match status" value="1"/>
</dbReference>
<protein>
    <submittedName>
        <fullName evidence="6">NAM domain-containing protein</fullName>
    </submittedName>
</protein>
<evidence type="ECO:0000259" key="5">
    <source>
        <dbReference type="PROSITE" id="PS51005"/>
    </source>
</evidence>
<feature type="domain" description="NAC" evidence="5">
    <location>
        <begin position="5"/>
        <end position="162"/>
    </location>
</feature>
<evidence type="ECO:0000313" key="7">
    <source>
        <dbReference type="Proteomes" id="UP000187406"/>
    </source>
</evidence>
<keyword evidence="1" id="KW-0805">Transcription regulation</keyword>
<proteinExistence type="predicted"/>
<dbReference type="STRING" id="3775.A0A1Q3AZS7"/>
<keyword evidence="4" id="KW-0539">Nucleus</keyword>
<evidence type="ECO:0000256" key="1">
    <source>
        <dbReference type="ARBA" id="ARBA00023015"/>
    </source>
</evidence>
<dbReference type="PANTHER" id="PTHR31719:SF179">
    <property type="entry name" value="OS08G0148400 PROTEIN"/>
    <property type="match status" value="1"/>
</dbReference>
<dbReference type="Gene3D" id="2.170.150.80">
    <property type="entry name" value="NAC domain"/>
    <property type="match status" value="1"/>
</dbReference>
<dbReference type="EMBL" id="BDDD01000190">
    <property type="protein sequence ID" value="GAV61228.1"/>
    <property type="molecule type" value="Genomic_DNA"/>
</dbReference>
<evidence type="ECO:0000256" key="3">
    <source>
        <dbReference type="ARBA" id="ARBA00023163"/>
    </source>
</evidence>
<dbReference type="Pfam" id="PF02365">
    <property type="entry name" value="NAM"/>
    <property type="match status" value="1"/>
</dbReference>
<dbReference type="InterPro" id="IPR003441">
    <property type="entry name" value="NAC-dom"/>
</dbReference>
<evidence type="ECO:0000256" key="2">
    <source>
        <dbReference type="ARBA" id="ARBA00023125"/>
    </source>
</evidence>
<keyword evidence="7" id="KW-1185">Reference proteome</keyword>
<evidence type="ECO:0000313" key="6">
    <source>
        <dbReference type="EMBL" id="GAV61228.1"/>
    </source>
</evidence>
<dbReference type="InParanoid" id="A0A1Q3AZS7"/>
<evidence type="ECO:0000256" key="4">
    <source>
        <dbReference type="ARBA" id="ARBA00023242"/>
    </source>
</evidence>
<reference evidence="7" key="1">
    <citation type="submission" date="2016-04" db="EMBL/GenBank/DDBJ databases">
        <title>Cephalotus genome sequencing.</title>
        <authorList>
            <person name="Fukushima K."/>
            <person name="Hasebe M."/>
            <person name="Fang X."/>
        </authorList>
    </citation>
    <scope>NUCLEOTIDE SEQUENCE [LARGE SCALE GENOMIC DNA]</scope>
    <source>
        <strain evidence="7">cv. St1</strain>
    </source>
</reference>
<dbReference type="Proteomes" id="UP000187406">
    <property type="component" value="Unassembled WGS sequence"/>
</dbReference>
<dbReference type="InterPro" id="IPR036093">
    <property type="entry name" value="NAC_dom_sf"/>
</dbReference>
<dbReference type="GO" id="GO:0006355">
    <property type="term" value="P:regulation of DNA-templated transcription"/>
    <property type="evidence" value="ECO:0007669"/>
    <property type="project" value="InterPro"/>
</dbReference>
<keyword evidence="2" id="KW-0238">DNA-binding</keyword>
<sequence length="337" mass="38552">YFKSFPAGYYFRPSDEELIIHCLKNKIWGKPLPPNRIFVVDLYGYNPEVLTALYKLLPGRETEWYFLSSRRRKYLNGQRPDRKAGNGYWKPTGIDKVIKNGNQVIGCKKSLDYNEGKQPNGKRTNWKMHEYRLDSNSLPSGCTGNRDAMKLDDWVLCKIYKCDKKDMNCKDAEDPNNEEGSGTRFIDIVDGDSSVFDSTTFNNTLANEVHSIAFNHTLPSEAFFQHGTSKYIMEYIPDGYFFNNDMAYANPITQFISAESQTMLPLHAVGMIGNDLRTPSNNVALLESTNAIQSMHAMHDGVRSNSMTREMMIGSFIYADISTEDHTRNRCDERNSK</sequence>
<dbReference type="GO" id="GO:0003677">
    <property type="term" value="F:DNA binding"/>
    <property type="evidence" value="ECO:0007669"/>
    <property type="project" value="UniProtKB-KW"/>
</dbReference>
<name>A0A1Q3AZS7_CEPFO</name>
<dbReference type="SUPFAM" id="SSF101941">
    <property type="entry name" value="NAC domain"/>
    <property type="match status" value="1"/>
</dbReference>
<dbReference type="PANTHER" id="PTHR31719">
    <property type="entry name" value="NAC TRANSCRIPTION FACTOR 56"/>
    <property type="match status" value="1"/>
</dbReference>
<feature type="non-terminal residue" evidence="6">
    <location>
        <position position="1"/>
    </location>
</feature>
<dbReference type="AlphaFoldDB" id="A0A1Q3AZS7"/>
<accession>A0A1Q3AZS7</accession>
<organism evidence="6 7">
    <name type="scientific">Cephalotus follicularis</name>
    <name type="common">Albany pitcher plant</name>
    <dbReference type="NCBI Taxonomy" id="3775"/>
    <lineage>
        <taxon>Eukaryota</taxon>
        <taxon>Viridiplantae</taxon>
        <taxon>Streptophyta</taxon>
        <taxon>Embryophyta</taxon>
        <taxon>Tracheophyta</taxon>
        <taxon>Spermatophyta</taxon>
        <taxon>Magnoliopsida</taxon>
        <taxon>eudicotyledons</taxon>
        <taxon>Gunneridae</taxon>
        <taxon>Pentapetalae</taxon>
        <taxon>rosids</taxon>
        <taxon>fabids</taxon>
        <taxon>Oxalidales</taxon>
        <taxon>Cephalotaceae</taxon>
        <taxon>Cephalotus</taxon>
    </lineage>
</organism>
<keyword evidence="3" id="KW-0804">Transcription</keyword>
<comment type="caution">
    <text evidence="6">The sequence shown here is derived from an EMBL/GenBank/DDBJ whole genome shotgun (WGS) entry which is preliminary data.</text>
</comment>